<dbReference type="GO" id="GO:0000981">
    <property type="term" value="F:DNA-binding transcription factor activity, RNA polymerase II-specific"/>
    <property type="evidence" value="ECO:0007669"/>
    <property type="project" value="InterPro"/>
</dbReference>
<evidence type="ECO:0008006" key="8">
    <source>
        <dbReference type="Google" id="ProtNLM"/>
    </source>
</evidence>
<feature type="region of interest" description="Disordered" evidence="5">
    <location>
        <begin position="70"/>
        <end position="105"/>
    </location>
</feature>
<dbReference type="PANTHER" id="PTHR46910">
    <property type="entry name" value="TRANSCRIPTION FACTOR PDR1"/>
    <property type="match status" value="1"/>
</dbReference>
<evidence type="ECO:0000256" key="4">
    <source>
        <dbReference type="ARBA" id="ARBA00023242"/>
    </source>
</evidence>
<dbReference type="InterPro" id="IPR050987">
    <property type="entry name" value="AtrR-like"/>
</dbReference>
<dbReference type="EMBL" id="BHVY01000004">
    <property type="protein sequence ID" value="GIJ87077.1"/>
    <property type="molecule type" value="Genomic_DNA"/>
</dbReference>
<dbReference type="InterPro" id="IPR036864">
    <property type="entry name" value="Zn2-C6_fun-type_DNA-bd_sf"/>
</dbReference>
<dbReference type="OrthoDB" id="39175at2759"/>
<organism evidence="6 7">
    <name type="scientific">Aspergillus pseudoviridinutans</name>
    <dbReference type="NCBI Taxonomy" id="1517512"/>
    <lineage>
        <taxon>Eukaryota</taxon>
        <taxon>Fungi</taxon>
        <taxon>Dikarya</taxon>
        <taxon>Ascomycota</taxon>
        <taxon>Pezizomycotina</taxon>
        <taxon>Eurotiomycetes</taxon>
        <taxon>Eurotiomycetidae</taxon>
        <taxon>Eurotiales</taxon>
        <taxon>Aspergillaceae</taxon>
        <taxon>Aspergillus</taxon>
        <taxon>Aspergillus subgen. Fumigati</taxon>
    </lineage>
</organism>
<comment type="caution">
    <text evidence="6">The sequence shown here is derived from an EMBL/GenBank/DDBJ whole genome shotgun (WGS) entry which is preliminary data.</text>
</comment>
<keyword evidence="1" id="KW-0805">Transcription regulation</keyword>
<keyword evidence="3" id="KW-0804">Transcription</keyword>
<feature type="compositionally biased region" description="Basic and acidic residues" evidence="5">
    <location>
        <begin position="637"/>
        <end position="653"/>
    </location>
</feature>
<dbReference type="Proteomes" id="UP001043456">
    <property type="component" value="Unassembled WGS sequence"/>
</dbReference>
<reference evidence="6 7" key="1">
    <citation type="submission" date="2018-10" db="EMBL/GenBank/DDBJ databases">
        <title>Pan-genome distribution and transcriptional activeness of fungal secondary metabolism genes in Aspergillus section Fumigati.</title>
        <authorList>
            <person name="Takahashi H."/>
            <person name="Umemura M."/>
            <person name="Ninomiya A."/>
            <person name="Kusuya Y."/>
            <person name="Urayama S."/>
            <person name="Shimizu M."/>
            <person name="Watanabe A."/>
            <person name="Kamei K."/>
            <person name="Yaguchi T."/>
            <person name="Hagiwara D."/>
        </authorList>
    </citation>
    <scope>NUCLEOTIDE SEQUENCE [LARGE SCALE GENOMIC DNA]</scope>
    <source>
        <strain evidence="6 7">IFM 55266</strain>
    </source>
</reference>
<keyword evidence="7" id="KW-1185">Reference proteome</keyword>
<feature type="region of interest" description="Disordered" evidence="5">
    <location>
        <begin position="614"/>
        <end position="661"/>
    </location>
</feature>
<feature type="compositionally biased region" description="Basic and acidic residues" evidence="5">
    <location>
        <begin position="616"/>
        <end position="627"/>
    </location>
</feature>
<keyword evidence="2" id="KW-0238">DNA-binding</keyword>
<evidence type="ECO:0000256" key="5">
    <source>
        <dbReference type="SAM" id="MobiDB-lite"/>
    </source>
</evidence>
<evidence type="ECO:0000256" key="3">
    <source>
        <dbReference type="ARBA" id="ARBA00023163"/>
    </source>
</evidence>
<dbReference type="CDD" id="cd00067">
    <property type="entry name" value="GAL4"/>
    <property type="match status" value="1"/>
</dbReference>
<dbReference type="PANTHER" id="PTHR46910:SF5">
    <property type="entry name" value="ZN(II)2CYS6 TRANSCRIPTION FACTOR (EUROFUNG)"/>
    <property type="match status" value="1"/>
</dbReference>
<name>A0A9P3B968_9EURO</name>
<dbReference type="GO" id="GO:0003677">
    <property type="term" value="F:DNA binding"/>
    <property type="evidence" value="ECO:0007669"/>
    <property type="project" value="UniProtKB-KW"/>
</dbReference>
<gene>
    <name evidence="6" type="ORF">Asppvi_005979</name>
</gene>
<dbReference type="RefSeq" id="XP_043157823.1">
    <property type="nucleotide sequence ID" value="XM_043301888.1"/>
</dbReference>
<protein>
    <recommendedName>
        <fullName evidence="8">Transcription factor domain-containing protein</fullName>
    </recommendedName>
</protein>
<accession>A0A9P3B968</accession>
<proteinExistence type="predicted"/>
<keyword evidence="4" id="KW-0539">Nucleus</keyword>
<evidence type="ECO:0000256" key="1">
    <source>
        <dbReference type="ARBA" id="ARBA00023015"/>
    </source>
</evidence>
<sequence length="718" mass="79576">MTELQEPHEFLAIKCDKRQPCYNCATSKLQCNRSRQKRTVRQKVNTNEKIQAIDQRLSALEEVLWHSKFAQQSPSNQDPVQPAASVPPEAEEVTDVVTSPTVPRQSLKRKRTLEVAIEDSAYCTPLSDATSTRENEARAFIRTELYRNHRLSTSQRGVLRSALTLVETLSHGADLAGNDFTRWDQGDAPTAELSQADITHILMRDGNEQQSADTGLRFPDFPRRSAIKRIALAQLGATVDEPNANLHKVILHFRAAVLYHAYTPSEVREVSLLRSVEDLKTKHLHASLAALNRVGFLAPPSLLLLQALVTGTLQQAIIMAILGDVQGCLTLTVSACRTVVATGYHLVTDTVAKTDEDEEARLCIVWCYHFDKAMSMLLRRPPVLPKLRASVLDLVGHSPREPMAVVFKLFTELAQVQESAMELHFSHNHGSDEGWLISEIGILRNQMNRIHNSIRELSDSISHESNLDVILHVLNLDFTAHAIETAILRLNPNMLSDATSRNTCLSCARKALLSFQKIQSLVSGDRNALGGYQFYLSWMVATYPLCPFFVLFCHVVCTANNSDFNLMENISTGFSGLPAPNKHIAKLHTLCRTLVNICRPLVVRPRDAITSANVPGHEECSGLERRQGTMTPTGTGSDDHNPPRSGQKPDHARSSIGTASGTGSLISLNGEGWSLGVDAPTDPTLWDNELIWQLFNSEPSIDWYNACDSIVDWGSDSH</sequence>
<dbReference type="InterPro" id="IPR001138">
    <property type="entry name" value="Zn2Cys6_DnaBD"/>
</dbReference>
<dbReference type="Gene3D" id="4.10.240.10">
    <property type="entry name" value="Zn(2)-C6 fungal-type DNA-binding domain"/>
    <property type="match status" value="1"/>
</dbReference>
<dbReference type="CDD" id="cd12148">
    <property type="entry name" value="fungal_TF_MHR"/>
    <property type="match status" value="1"/>
</dbReference>
<dbReference type="GO" id="GO:0008270">
    <property type="term" value="F:zinc ion binding"/>
    <property type="evidence" value="ECO:0007669"/>
    <property type="project" value="InterPro"/>
</dbReference>
<dbReference type="GeneID" id="67004590"/>
<dbReference type="AlphaFoldDB" id="A0A9P3B968"/>
<feature type="compositionally biased region" description="Polar residues" evidence="5">
    <location>
        <begin position="70"/>
        <end position="79"/>
    </location>
</feature>
<evidence type="ECO:0000313" key="7">
    <source>
        <dbReference type="Proteomes" id="UP001043456"/>
    </source>
</evidence>
<evidence type="ECO:0000313" key="6">
    <source>
        <dbReference type="EMBL" id="GIJ87077.1"/>
    </source>
</evidence>
<evidence type="ECO:0000256" key="2">
    <source>
        <dbReference type="ARBA" id="ARBA00023125"/>
    </source>
</evidence>